<dbReference type="PANTHER" id="PTHR42850">
    <property type="entry name" value="METALLOPHOSPHOESTERASE"/>
    <property type="match status" value="1"/>
</dbReference>
<sequence length="219" mass="24724">MLEHIAQNTQGRDFVVGDLHGEYDQLMALLEEVQFDRTCDRLFAVGDLIDRGPDSMKCLALMREPWFFSVQGNHEAMAMKAMNGEMWHQWQENGGRWVLKENPPEVAALLKEAVAKMAIAYEIETGRGRVGIVHADPPLRWQVLETQSEDVKRQSLWSRKRYSKKLETPVEGIDAVIVGHTIVANPVMLGNVRYIDTGAFTSNKLTLEPLTHVLDLLAG</sequence>
<dbReference type="PANTHER" id="PTHR42850:SF11">
    <property type="entry name" value="BIS(5'-NUCLEOSYL)-TETRAPHOSPHATASE [SYMMETRICAL]"/>
    <property type="match status" value="1"/>
</dbReference>
<evidence type="ECO:0000313" key="3">
    <source>
        <dbReference type="Proteomes" id="UP001269375"/>
    </source>
</evidence>
<dbReference type="InterPro" id="IPR050126">
    <property type="entry name" value="Ap4A_hydrolase"/>
</dbReference>
<dbReference type="Gene3D" id="3.60.21.10">
    <property type="match status" value="1"/>
</dbReference>
<feature type="domain" description="Calcineurin-like phosphoesterase" evidence="1">
    <location>
        <begin position="15"/>
        <end position="181"/>
    </location>
</feature>
<dbReference type="InterPro" id="IPR029052">
    <property type="entry name" value="Metallo-depent_PP-like"/>
</dbReference>
<reference evidence="2 3" key="1">
    <citation type="submission" date="2023-04" db="EMBL/GenBank/DDBJ databases">
        <title>A long-awaited taxogenomic arrangement of the family Halomonadaceae.</title>
        <authorList>
            <person name="De La Haba R."/>
            <person name="Chuvochina M."/>
            <person name="Wittouck S."/>
            <person name="Arahal D.R."/>
            <person name="Sanchez-Porro C."/>
            <person name="Hugenholtz P."/>
            <person name="Ventosa A."/>
        </authorList>
    </citation>
    <scope>NUCLEOTIDE SEQUENCE [LARGE SCALE GENOMIC DNA]</scope>
    <source>
        <strain evidence="2 3">DSM 22428</strain>
    </source>
</reference>
<comment type="caution">
    <text evidence="2">The sequence shown here is derived from an EMBL/GenBank/DDBJ whole genome shotgun (WGS) entry which is preliminary data.</text>
</comment>
<name>A0ABU1GX76_9GAMM</name>
<evidence type="ECO:0000259" key="1">
    <source>
        <dbReference type="Pfam" id="PF00149"/>
    </source>
</evidence>
<organism evidence="2 3">
    <name type="scientific">Larsenimonas suaedae</name>
    <dbReference type="NCBI Taxonomy" id="1851019"/>
    <lineage>
        <taxon>Bacteria</taxon>
        <taxon>Pseudomonadati</taxon>
        <taxon>Pseudomonadota</taxon>
        <taxon>Gammaproteobacteria</taxon>
        <taxon>Oceanospirillales</taxon>
        <taxon>Halomonadaceae</taxon>
        <taxon>Larsenimonas</taxon>
    </lineage>
</organism>
<evidence type="ECO:0000313" key="2">
    <source>
        <dbReference type="EMBL" id="MDR5896037.1"/>
    </source>
</evidence>
<dbReference type="Pfam" id="PF00149">
    <property type="entry name" value="Metallophos"/>
    <property type="match status" value="1"/>
</dbReference>
<dbReference type="RefSeq" id="WP_251589981.1">
    <property type="nucleotide sequence ID" value="NZ_JAMLJI010000001.1"/>
</dbReference>
<accession>A0ABU1GX76</accession>
<dbReference type="Proteomes" id="UP001269375">
    <property type="component" value="Unassembled WGS sequence"/>
</dbReference>
<dbReference type="EMBL" id="JARWAO010000003">
    <property type="protein sequence ID" value="MDR5896037.1"/>
    <property type="molecule type" value="Genomic_DNA"/>
</dbReference>
<protein>
    <submittedName>
        <fullName evidence="2">Metallophosphoesterase</fullName>
    </submittedName>
</protein>
<proteinExistence type="predicted"/>
<dbReference type="SUPFAM" id="SSF56300">
    <property type="entry name" value="Metallo-dependent phosphatases"/>
    <property type="match status" value="1"/>
</dbReference>
<gene>
    <name evidence="2" type="ORF">QC825_08145</name>
</gene>
<dbReference type="InterPro" id="IPR004843">
    <property type="entry name" value="Calcineurin-like_PHP"/>
</dbReference>
<keyword evidence="3" id="KW-1185">Reference proteome</keyword>